<sequence>VNAELLKPSIGGEEKEILKISDKRRIYTILREDSLVYEIHGPTRIELISRYPSNKKTKKSQKFSYMLTIDKEKPIIINHRYKIQESIRSVQHPNHYYTYSGNYFFNIADGNHRVVLKSIDKEGYPVLLRMLKKDFEKPSYNRNEIIPMVYQSNREVMIDGKAISYYELTNNRPLQLELKGPKKLRILSRLIFDEYMGTSDIYRLRIKNGKKVIGTYLISSERSSVSYILNMENKVPGKWRTCEIDISEGNKVITIEVVEKDKQVLTRFQEYK</sequence>
<reference evidence="1" key="1">
    <citation type="submission" date="2018-05" db="EMBL/GenBank/DDBJ databases">
        <authorList>
            <person name="Lanie J.A."/>
            <person name="Ng W.-L."/>
            <person name="Kazmierczak K.M."/>
            <person name="Andrzejewski T.M."/>
            <person name="Davidsen T.M."/>
            <person name="Wayne K.J."/>
            <person name="Tettelin H."/>
            <person name="Glass J.I."/>
            <person name="Rusch D."/>
            <person name="Podicherti R."/>
            <person name="Tsui H.-C.T."/>
            <person name="Winkler M.E."/>
        </authorList>
    </citation>
    <scope>NUCLEOTIDE SEQUENCE</scope>
</reference>
<dbReference type="EMBL" id="UINC01001636">
    <property type="protein sequence ID" value="SUZ85445.1"/>
    <property type="molecule type" value="Genomic_DNA"/>
</dbReference>
<evidence type="ECO:0000313" key="1">
    <source>
        <dbReference type="EMBL" id="SUZ85445.1"/>
    </source>
</evidence>
<feature type="non-terminal residue" evidence="1">
    <location>
        <position position="1"/>
    </location>
</feature>
<name>A0A381R141_9ZZZZ</name>
<dbReference type="AlphaFoldDB" id="A0A381R141"/>
<organism evidence="1">
    <name type="scientific">marine metagenome</name>
    <dbReference type="NCBI Taxonomy" id="408172"/>
    <lineage>
        <taxon>unclassified sequences</taxon>
        <taxon>metagenomes</taxon>
        <taxon>ecological metagenomes</taxon>
    </lineage>
</organism>
<accession>A0A381R141</accession>
<proteinExistence type="predicted"/>
<protein>
    <submittedName>
        <fullName evidence="1">Uncharacterized protein</fullName>
    </submittedName>
</protein>
<gene>
    <name evidence="1" type="ORF">METZ01_LOCUS38299</name>
</gene>